<proteinExistence type="predicted"/>
<reference evidence="1 2" key="1">
    <citation type="journal article" date="2020" name="Syst. Appl. Microbiol.">
        <title>Alienimonas chondri sp. nov., a novel planctomycete isolated from the biofilm of the red alga Chondrus crispus.</title>
        <authorList>
            <person name="Vitorino I."/>
            <person name="Albuquerque L."/>
            <person name="Wiegand S."/>
            <person name="Kallscheuer N."/>
            <person name="da Costa M.S."/>
            <person name="Lobo-da-Cunha A."/>
            <person name="Jogler C."/>
            <person name="Lage O.M."/>
        </authorList>
    </citation>
    <scope>NUCLEOTIDE SEQUENCE [LARGE SCALE GENOMIC DNA]</scope>
    <source>
        <strain evidence="1 2">LzC2</strain>
    </source>
</reference>
<protein>
    <submittedName>
        <fullName evidence="1">Uncharacterized protein</fullName>
    </submittedName>
</protein>
<evidence type="ECO:0000313" key="1">
    <source>
        <dbReference type="EMBL" id="NNJ26877.1"/>
    </source>
</evidence>
<name>A0ABX1VFK9_9PLAN</name>
<comment type="caution">
    <text evidence="1">The sequence shown here is derived from an EMBL/GenBank/DDBJ whole genome shotgun (WGS) entry which is preliminary data.</text>
</comment>
<sequence length="90" mass="9383">MPPTLRLFAGPDSPYAVESQPPSVTVTLGDLLGACGVPTEEHVEGRVWLCDFADEPVTVSADLADLMHAARNMDADNAPPGAGEPARRAA</sequence>
<dbReference type="Proteomes" id="UP000609651">
    <property type="component" value="Unassembled WGS sequence"/>
</dbReference>
<accession>A0ABX1VFK9</accession>
<gene>
    <name evidence="1" type="ORF">LzC2_29720</name>
</gene>
<dbReference type="EMBL" id="WTPX01000104">
    <property type="protein sequence ID" value="NNJ26877.1"/>
    <property type="molecule type" value="Genomic_DNA"/>
</dbReference>
<dbReference type="RefSeq" id="WP_171188343.1">
    <property type="nucleotide sequence ID" value="NZ_WTPX01000104.1"/>
</dbReference>
<organism evidence="1 2">
    <name type="scientific">Alienimonas chondri</name>
    <dbReference type="NCBI Taxonomy" id="2681879"/>
    <lineage>
        <taxon>Bacteria</taxon>
        <taxon>Pseudomonadati</taxon>
        <taxon>Planctomycetota</taxon>
        <taxon>Planctomycetia</taxon>
        <taxon>Planctomycetales</taxon>
        <taxon>Planctomycetaceae</taxon>
        <taxon>Alienimonas</taxon>
    </lineage>
</organism>
<keyword evidence="2" id="KW-1185">Reference proteome</keyword>
<evidence type="ECO:0000313" key="2">
    <source>
        <dbReference type="Proteomes" id="UP000609651"/>
    </source>
</evidence>